<evidence type="ECO:0000256" key="15">
    <source>
        <dbReference type="ARBA" id="ARBA00081034"/>
    </source>
</evidence>
<reference evidence="20" key="3">
    <citation type="submission" date="2025-09" db="UniProtKB">
        <authorList>
            <consortium name="Ensembl"/>
        </authorList>
    </citation>
    <scope>IDENTIFICATION</scope>
</reference>
<dbReference type="GO" id="GO:0002760">
    <property type="term" value="P:positive regulation of antimicrobial humoral response"/>
    <property type="evidence" value="ECO:0000318"/>
    <property type="project" value="GO_Central"/>
</dbReference>
<dbReference type="GO" id="GO:0005739">
    <property type="term" value="C:mitochondrion"/>
    <property type="evidence" value="ECO:0000318"/>
    <property type="project" value="GO_Central"/>
</dbReference>
<dbReference type="GO" id="GO:0072573">
    <property type="term" value="P:tolerance induction to lipopolysaccharide"/>
    <property type="evidence" value="ECO:0007669"/>
    <property type="project" value="UniProtKB-ARBA"/>
</dbReference>
<evidence type="ECO:0000259" key="18">
    <source>
        <dbReference type="Pfam" id="PF03972"/>
    </source>
</evidence>
<dbReference type="InParanoid" id="W5MGH3"/>
<dbReference type="Ensembl" id="ENSLOCT00000007490.1">
    <property type="protein sequence ID" value="ENSLOCP00000007482.1"/>
    <property type="gene ID" value="ENSLOCG00000006179.1"/>
</dbReference>
<evidence type="ECO:0000256" key="16">
    <source>
        <dbReference type="ARBA" id="ARBA00083634"/>
    </source>
</evidence>
<dbReference type="GO" id="GO:0042803">
    <property type="term" value="F:protein homodimerization activity"/>
    <property type="evidence" value="ECO:0007669"/>
    <property type="project" value="UniProtKB-ARBA"/>
</dbReference>
<evidence type="ECO:0000313" key="20">
    <source>
        <dbReference type="Ensembl" id="ENSLOCP00000007482.1"/>
    </source>
</evidence>
<evidence type="ECO:0000256" key="10">
    <source>
        <dbReference type="ARBA" id="ARBA00050716"/>
    </source>
</evidence>
<evidence type="ECO:0000256" key="6">
    <source>
        <dbReference type="ARBA" id="ARBA00022859"/>
    </source>
</evidence>
<dbReference type="GO" id="GO:0045824">
    <property type="term" value="P:negative regulation of innate immune response"/>
    <property type="evidence" value="ECO:0000318"/>
    <property type="project" value="GO_Central"/>
</dbReference>
<dbReference type="EC" id="4.1.1.6" evidence="12"/>
<dbReference type="Proteomes" id="UP000018468">
    <property type="component" value="Linkage group LG17"/>
</dbReference>
<accession>W5MGH3</accession>
<comment type="subcellular location">
    <subcellularLocation>
        <location evidence="1">Mitochondrion</location>
    </subcellularLocation>
</comment>
<sequence>MLRKGVTESFGAAISSLNAAHLTETVVRRSKRMILDTLGVGLLGTTSGVFGKVLQYSKMYNASNTSTVWGKPDISLPPQYAAFVNGVAVHSMDFDDTWHPATHPSGAVLPALLALAESMHTRPSGLELLLAFNVGIEVQGRLMRFSKEAHNIPKRFHPPAVVGVMGSAAATAKLLGLERTQCREALAIAASYAGAPLANAATQTKPLHIGNATRRGLEASYLALLGLEGNKQVLDIESGFGAFYTDYSPDPLPPTSSYRWVLEDQDVAFKRFPAHLGMHWMADAAAAVRGRLLTRNVDFQQIEKIVLRVPNSRYINCPFPASEHEARHSFQFNACSALLDGRVSVESFSRCERDRAELKDLLAKVQVESPADNQPNFDTMYCDISVELQNGQSFTERCNRFYGHWKKPLSQEDLLKKFKANATTVLPLESVEGIIEAVDNLENIRDCSVLSTFLQISSSNTNDPFYSLRKS</sequence>
<keyword evidence="21" id="KW-1185">Reference proteome</keyword>
<evidence type="ECO:0000256" key="17">
    <source>
        <dbReference type="ARBA" id="ARBA00083851"/>
    </source>
</evidence>
<evidence type="ECO:0000256" key="8">
    <source>
        <dbReference type="ARBA" id="ARBA00023198"/>
    </source>
</evidence>
<keyword evidence="5" id="KW-0399">Innate immunity</keyword>
<dbReference type="GO" id="GO:0006954">
    <property type="term" value="P:inflammatory response"/>
    <property type="evidence" value="ECO:0007669"/>
    <property type="project" value="UniProtKB-KW"/>
</dbReference>
<dbReference type="EMBL" id="AHAT01020383">
    <property type="status" value="NOT_ANNOTATED_CDS"/>
    <property type="molecule type" value="Genomic_DNA"/>
</dbReference>
<dbReference type="eggNOG" id="ENOG502QVEB">
    <property type="taxonomic scope" value="Eukaryota"/>
</dbReference>
<dbReference type="AlphaFoldDB" id="W5MGH3"/>
<comment type="function">
    <text evidence="11">Cis-aconitate decarboxylase that catalyzes production of itaconate and is involved in the inhibition of the inflammatory response. Acts as a negative regulator of the Toll-like receptors (TLRs)-mediated inflammatory innate response by stimulating the tumor necrosis factor alpha-induced protein TNFAIP3 expression via reactive oxygen species (ROS) in LPS-tolerized macrophages. Involved in antimicrobial response of innate immune cells; ACOD1-mediated itaconic acid production contributes to the antimicrobial activity of macrophages by generating itaconate, leading to alkylation of proteins, such as TFEB. Involved in antiviral response following infection by flavivirus in neurons: ACOD1-mediated itaconate production inhibits the activity of succinate dehydrogenase, generating a metabolic state in neurons that suppresses replication of viral genomes. Plays a role in the embryo implantation.</text>
</comment>
<dbReference type="FunFam" id="1.10.4100.10:FF:000002">
    <property type="entry name" value="Aconitate decarboxylase 1"/>
    <property type="match status" value="1"/>
</dbReference>
<comment type="subunit">
    <text evidence="3">Homodimer.</text>
</comment>
<dbReference type="STRING" id="7918.ENSLOCP00000007482"/>
<dbReference type="InterPro" id="IPR045337">
    <property type="entry name" value="MmgE_PrpD_C"/>
</dbReference>
<evidence type="ECO:0000256" key="13">
    <source>
        <dbReference type="ARBA" id="ARBA00073848"/>
    </source>
</evidence>
<dbReference type="InterPro" id="IPR045336">
    <property type="entry name" value="MmgE_PrpD_N"/>
</dbReference>
<dbReference type="GO" id="GO:0047613">
    <property type="term" value="F:aconitate decarboxylase activity"/>
    <property type="evidence" value="ECO:0000318"/>
    <property type="project" value="GO_Central"/>
</dbReference>
<evidence type="ECO:0000256" key="2">
    <source>
        <dbReference type="ARBA" id="ARBA00006174"/>
    </source>
</evidence>
<dbReference type="InterPro" id="IPR036148">
    <property type="entry name" value="MmgE/PrpD_sf"/>
</dbReference>
<dbReference type="GO" id="GO:0006952">
    <property type="term" value="P:defense response"/>
    <property type="evidence" value="ECO:0000318"/>
    <property type="project" value="GO_Central"/>
</dbReference>
<dbReference type="GeneTree" id="ENSGT00390000015700"/>
<evidence type="ECO:0000256" key="11">
    <source>
        <dbReference type="ARBA" id="ARBA00055971"/>
    </source>
</evidence>
<evidence type="ECO:0000256" key="14">
    <source>
        <dbReference type="ARBA" id="ARBA00076490"/>
    </source>
</evidence>
<reference evidence="20" key="2">
    <citation type="submission" date="2025-08" db="UniProtKB">
        <authorList>
            <consortium name="Ensembl"/>
        </authorList>
    </citation>
    <scope>IDENTIFICATION</scope>
</reference>
<keyword evidence="9" id="KW-0456">Lyase</keyword>
<dbReference type="GO" id="GO:0045087">
    <property type="term" value="P:innate immune response"/>
    <property type="evidence" value="ECO:0007669"/>
    <property type="project" value="UniProtKB-KW"/>
</dbReference>
<evidence type="ECO:0000256" key="5">
    <source>
        <dbReference type="ARBA" id="ARBA00022588"/>
    </source>
</evidence>
<dbReference type="Pfam" id="PF19305">
    <property type="entry name" value="MmgE_PrpD_C"/>
    <property type="match status" value="1"/>
</dbReference>
<dbReference type="Gene3D" id="1.10.4100.10">
    <property type="entry name" value="2-methylcitrate dehydratase PrpD"/>
    <property type="match status" value="1"/>
</dbReference>
<dbReference type="OMA" id="KFHASCR"/>
<evidence type="ECO:0000256" key="4">
    <source>
        <dbReference type="ARBA" id="ARBA00022529"/>
    </source>
</evidence>
<dbReference type="GO" id="GO:1903426">
    <property type="term" value="P:regulation of reactive oxygen species biosynthetic process"/>
    <property type="evidence" value="ECO:0007669"/>
    <property type="project" value="Ensembl"/>
</dbReference>
<dbReference type="FunFam" id="3.30.1330.120:FF:000002">
    <property type="entry name" value="Aconitate decarboxylase 1"/>
    <property type="match status" value="1"/>
</dbReference>
<dbReference type="InterPro" id="IPR042188">
    <property type="entry name" value="MmgE/PrpD_sf_2"/>
</dbReference>
<evidence type="ECO:0000259" key="19">
    <source>
        <dbReference type="Pfam" id="PF19305"/>
    </source>
</evidence>
<keyword evidence="8" id="KW-0395">Inflammatory response</keyword>
<name>W5MGH3_LEPOC</name>
<evidence type="ECO:0000256" key="3">
    <source>
        <dbReference type="ARBA" id="ARBA00011738"/>
    </source>
</evidence>
<protein>
    <recommendedName>
        <fullName evidence="13">Cis-aconitate decarboxylase</fullName>
        <ecNumber evidence="12">4.1.1.6</ecNumber>
    </recommendedName>
    <alternativeName>
        <fullName evidence="17">Aconitate decarboxylase</fullName>
    </alternativeName>
    <alternativeName>
        <fullName evidence="14">Aconitate decarboxylase 1</fullName>
    </alternativeName>
    <alternativeName>
        <fullName evidence="15">Cis-aconitic acid decarboxylase</fullName>
    </alternativeName>
    <alternativeName>
        <fullName evidence="16">Immune-responsive gene 1 protein</fullName>
    </alternativeName>
</protein>
<evidence type="ECO:0000256" key="1">
    <source>
        <dbReference type="ARBA" id="ARBA00004173"/>
    </source>
</evidence>
<evidence type="ECO:0000256" key="7">
    <source>
        <dbReference type="ARBA" id="ARBA00023128"/>
    </source>
</evidence>
<proteinExistence type="inferred from homology"/>
<dbReference type="Pfam" id="PF03972">
    <property type="entry name" value="MmgE_PrpD_N"/>
    <property type="match status" value="1"/>
</dbReference>
<evidence type="ECO:0000256" key="9">
    <source>
        <dbReference type="ARBA" id="ARBA00023239"/>
    </source>
</evidence>
<comment type="similarity">
    <text evidence="2">Belongs to the PrpD family.</text>
</comment>
<dbReference type="Bgee" id="ENSLOCG00000006179">
    <property type="expression patterns" value="Expressed in pharyngeal gill and 12 other cell types or tissues"/>
</dbReference>
<dbReference type="SUPFAM" id="SSF103378">
    <property type="entry name" value="2-methylcitrate dehydratase PrpD"/>
    <property type="match status" value="1"/>
</dbReference>
<reference evidence="21" key="1">
    <citation type="submission" date="2011-12" db="EMBL/GenBank/DDBJ databases">
        <title>The Draft Genome of Lepisosteus oculatus.</title>
        <authorList>
            <consortium name="The Broad Institute Genome Assembly &amp; Analysis Group"/>
            <consortium name="Computational R&amp;D Group"/>
            <consortium name="and Sequencing Platform"/>
            <person name="Di Palma F."/>
            <person name="Alfoldi J."/>
            <person name="Johnson J."/>
            <person name="Berlin A."/>
            <person name="Gnerre S."/>
            <person name="Jaffe D."/>
            <person name="MacCallum I."/>
            <person name="Young S."/>
            <person name="Walker B.J."/>
            <person name="Lander E.S."/>
            <person name="Lindblad-Toh K."/>
        </authorList>
    </citation>
    <scope>NUCLEOTIDE SEQUENCE [LARGE SCALE GENOMIC DNA]</scope>
</reference>
<dbReference type="InterPro" id="IPR042183">
    <property type="entry name" value="MmgE/PrpD_sf_1"/>
</dbReference>
<evidence type="ECO:0000256" key="12">
    <source>
        <dbReference type="ARBA" id="ARBA00067068"/>
    </source>
</evidence>
<organism evidence="20 21">
    <name type="scientific">Lepisosteus oculatus</name>
    <name type="common">Spotted gar</name>
    <dbReference type="NCBI Taxonomy" id="7918"/>
    <lineage>
        <taxon>Eukaryota</taxon>
        <taxon>Metazoa</taxon>
        <taxon>Chordata</taxon>
        <taxon>Craniata</taxon>
        <taxon>Vertebrata</taxon>
        <taxon>Euteleostomi</taxon>
        <taxon>Actinopterygii</taxon>
        <taxon>Neopterygii</taxon>
        <taxon>Holostei</taxon>
        <taxon>Semionotiformes</taxon>
        <taxon>Lepisosteidae</taxon>
        <taxon>Lepisosteus</taxon>
    </lineage>
</organism>
<keyword evidence="4" id="KW-0929">Antimicrobial</keyword>
<evidence type="ECO:0000313" key="21">
    <source>
        <dbReference type="Proteomes" id="UP000018468"/>
    </source>
</evidence>
<feature type="domain" description="MmgE/PrpD N-terminal" evidence="18">
    <location>
        <begin position="11"/>
        <end position="247"/>
    </location>
</feature>
<dbReference type="GO" id="GO:0042742">
    <property type="term" value="P:defense response to bacterium"/>
    <property type="evidence" value="ECO:0007669"/>
    <property type="project" value="Ensembl"/>
</dbReference>
<dbReference type="PANTHER" id="PTHR16943:SF11">
    <property type="entry name" value="CIS-ACONITATE DECARBOXYLASE"/>
    <property type="match status" value="1"/>
</dbReference>
<dbReference type="InterPro" id="IPR005656">
    <property type="entry name" value="MmgE_PrpD"/>
</dbReference>
<feature type="domain" description="MmgE/PrpD C-terminal" evidence="19">
    <location>
        <begin position="272"/>
        <end position="442"/>
    </location>
</feature>
<keyword evidence="7" id="KW-0496">Mitochondrion</keyword>
<dbReference type="Gene3D" id="3.30.1330.120">
    <property type="entry name" value="2-methylcitrate dehydratase PrpD"/>
    <property type="match status" value="1"/>
</dbReference>
<keyword evidence="6" id="KW-0391">Immunity</keyword>
<comment type="catalytic activity">
    <reaction evidence="10">
        <text>cis-aconitate + H(+) = itaconate + CO2</text>
        <dbReference type="Rhea" id="RHEA:15253"/>
        <dbReference type="ChEBI" id="CHEBI:15378"/>
        <dbReference type="ChEBI" id="CHEBI:16383"/>
        <dbReference type="ChEBI" id="CHEBI:16526"/>
        <dbReference type="ChEBI" id="CHEBI:17240"/>
        <dbReference type="EC" id="4.1.1.6"/>
    </reaction>
    <physiologicalReaction direction="left-to-right" evidence="10">
        <dbReference type="Rhea" id="RHEA:15254"/>
    </physiologicalReaction>
</comment>
<dbReference type="PANTHER" id="PTHR16943">
    <property type="entry name" value="2-METHYLCITRATE DEHYDRATASE-RELATED"/>
    <property type="match status" value="1"/>
</dbReference>
<dbReference type="GO" id="GO:0050728">
    <property type="term" value="P:negative regulation of inflammatory response"/>
    <property type="evidence" value="ECO:0000318"/>
    <property type="project" value="GO_Central"/>
</dbReference>